<dbReference type="CDD" id="cd11685">
    <property type="entry name" value="UEV_TSG101-like"/>
    <property type="match status" value="2"/>
</dbReference>
<dbReference type="InterPro" id="IPR052070">
    <property type="entry name" value="ESCRT-I_UEV_domain"/>
</dbReference>
<dbReference type="Gene3D" id="3.10.110.10">
    <property type="entry name" value="Ubiquitin Conjugating Enzyme"/>
    <property type="match status" value="2"/>
</dbReference>
<dbReference type="Proteomes" id="UP001159405">
    <property type="component" value="Unassembled WGS sequence"/>
</dbReference>
<evidence type="ECO:0000259" key="2">
    <source>
        <dbReference type="PROSITE" id="PS51322"/>
    </source>
</evidence>
<gene>
    <name evidence="3" type="ORF">PLOB_00008076</name>
</gene>
<dbReference type="InterPro" id="IPR008883">
    <property type="entry name" value="UEV_N"/>
</dbReference>
<evidence type="ECO:0000313" key="4">
    <source>
        <dbReference type="Proteomes" id="UP001159405"/>
    </source>
</evidence>
<name>A0ABN8QM35_9CNID</name>
<dbReference type="Pfam" id="PF05743">
    <property type="entry name" value="UEV"/>
    <property type="match status" value="2"/>
</dbReference>
<feature type="compositionally biased region" description="Low complexity" evidence="1">
    <location>
        <begin position="145"/>
        <end position="155"/>
    </location>
</feature>
<feature type="domain" description="UEV" evidence="2">
    <location>
        <begin position="231"/>
        <end position="374"/>
    </location>
</feature>
<dbReference type="PROSITE" id="PS51322">
    <property type="entry name" value="UEV"/>
    <property type="match status" value="2"/>
</dbReference>
<dbReference type="InterPro" id="IPR016135">
    <property type="entry name" value="UBQ-conjugating_enzyme/RWD"/>
</dbReference>
<organism evidence="3 4">
    <name type="scientific">Porites lobata</name>
    <dbReference type="NCBI Taxonomy" id="104759"/>
    <lineage>
        <taxon>Eukaryota</taxon>
        <taxon>Metazoa</taxon>
        <taxon>Cnidaria</taxon>
        <taxon>Anthozoa</taxon>
        <taxon>Hexacorallia</taxon>
        <taxon>Scleractinia</taxon>
        <taxon>Fungiina</taxon>
        <taxon>Poritidae</taxon>
        <taxon>Porites</taxon>
    </lineage>
</organism>
<reference evidence="3 4" key="1">
    <citation type="submission" date="2022-05" db="EMBL/GenBank/DDBJ databases">
        <authorList>
            <consortium name="Genoscope - CEA"/>
            <person name="William W."/>
        </authorList>
    </citation>
    <scope>NUCLEOTIDE SEQUENCE [LARGE SCALE GENOMIC DNA]</scope>
</reference>
<comment type="caution">
    <text evidence="3">The sequence shown here is derived from an EMBL/GenBank/DDBJ whole genome shotgun (WGS) entry which is preliminary data.</text>
</comment>
<sequence>MALDGLLRSKLRKYKNAELCRQDCARALHQYNNLTPDLQKFVHNDGRESELLALDGTLPVSIRGVTYNIPVCVWLQENHPHVPPLVFVKPTSSMAIKPSHHVDTNGKVYLPFLHEWSYPKSDLAALLQVLCCIFSESPPVYSKLAQPQPQAAHQPTSTGVSLRRTHKNERRNQKKEQQSRENERQSHENEQRSHDNDRRSLEYERGSGKNERRSSEMALDVKLPKVSTTTVNLDAPLRSRLAKYKHAELCRQDCARALHRYNNLSPDLQKFIHNDGRETELLALDGTLPVVIRGVAYNIPVCIWLQESHPKVAPLVFVKPTSSMAIKPSHHVDTNGKVYLPFLHEWSYPKSDLASLLQILSCVFAEHPPVYSKAA</sequence>
<evidence type="ECO:0000256" key="1">
    <source>
        <dbReference type="SAM" id="MobiDB-lite"/>
    </source>
</evidence>
<accession>A0ABN8QM35</accession>
<protein>
    <recommendedName>
        <fullName evidence="2">UEV domain-containing protein</fullName>
    </recommendedName>
</protein>
<keyword evidence="4" id="KW-1185">Reference proteome</keyword>
<evidence type="ECO:0000313" key="3">
    <source>
        <dbReference type="EMBL" id="CAH3167140.1"/>
    </source>
</evidence>
<dbReference type="PANTHER" id="PTHR23306:SF3">
    <property type="entry name" value="TUMOR SUPPRESSOR PROTEIN 101"/>
    <property type="match status" value="1"/>
</dbReference>
<feature type="domain" description="UEV" evidence="2">
    <location>
        <begin position="1"/>
        <end position="144"/>
    </location>
</feature>
<proteinExistence type="predicted"/>
<feature type="region of interest" description="Disordered" evidence="1">
    <location>
        <begin position="145"/>
        <end position="218"/>
    </location>
</feature>
<dbReference type="EMBL" id="CALNXK010000139">
    <property type="protein sequence ID" value="CAH3167140.1"/>
    <property type="molecule type" value="Genomic_DNA"/>
</dbReference>
<feature type="compositionally biased region" description="Basic and acidic residues" evidence="1">
    <location>
        <begin position="170"/>
        <end position="215"/>
    </location>
</feature>
<dbReference type="PANTHER" id="PTHR23306">
    <property type="entry name" value="TUMOR SUSCEPTIBILITY GENE 101 PROTEIN-RELATED"/>
    <property type="match status" value="1"/>
</dbReference>
<dbReference type="SUPFAM" id="SSF54495">
    <property type="entry name" value="UBC-like"/>
    <property type="match status" value="2"/>
</dbReference>